<dbReference type="Proteomes" id="UP000030993">
    <property type="component" value="Unassembled WGS sequence"/>
</dbReference>
<dbReference type="PANTHER" id="PTHR43022">
    <property type="entry name" value="PROTEIN SMF"/>
    <property type="match status" value="1"/>
</dbReference>
<dbReference type="GO" id="GO:0009294">
    <property type="term" value="P:DNA-mediated transformation"/>
    <property type="evidence" value="ECO:0007669"/>
    <property type="project" value="InterPro"/>
</dbReference>
<sequence>MEKYYLSVLQNIPGMTSTILAKLLDNFKSGAAIWQASEKELAHTNLLTENKLESFLQFRRDNSSYPETLPDICHKQHIKLVSQEDEEYPTLLKETFEPPHILFYRGHLDNTQPSIAMVGSRKISPYGRAVSERFSSGLASLGITIVSGAAYGVDTESHKGALSVGGITEAILGCGVDVAYPRSNIKLLEEITERGAVISEYLPGTQPTKYTFPARNRIIAGMCSGTLVVEAAQRSGALITADYALKENRDVFAIPGGIFTQGSIGCNKLIQQGAKLVLDIGDIISEYGDFIKNKTLSAKNDNMEKKFALSEEERRIYSLLTPDRPLSVDEIIYNLHGGDPASVAFLLLQLEIRGIIKSNEAHLYVSK</sequence>
<proteinExistence type="inferred from homology"/>
<keyword evidence="4" id="KW-1185">Reference proteome</keyword>
<dbReference type="InterPro" id="IPR036388">
    <property type="entry name" value="WH-like_DNA-bd_sf"/>
</dbReference>
<dbReference type="AlphaFoldDB" id="A0A0B2JX55"/>
<comment type="caution">
    <text evidence="3">The sequence shown here is derived from an EMBL/GenBank/DDBJ whole genome shotgun (WGS) entry which is preliminary data.</text>
</comment>
<dbReference type="NCBIfam" id="TIGR00732">
    <property type="entry name" value="dprA"/>
    <property type="match status" value="1"/>
</dbReference>
<feature type="domain" description="Smf/DprA SLOG" evidence="2">
    <location>
        <begin position="80"/>
        <end position="287"/>
    </location>
</feature>
<evidence type="ECO:0000259" key="2">
    <source>
        <dbReference type="Pfam" id="PF02481"/>
    </source>
</evidence>
<dbReference type="STRING" id="82374.NZ47_06205"/>
<name>A0A0B2JX55_9FIRM</name>
<dbReference type="RefSeq" id="WP_039207806.1">
    <property type="nucleotide sequence ID" value="NZ_JSCE01000125.1"/>
</dbReference>
<evidence type="ECO:0000256" key="1">
    <source>
        <dbReference type="ARBA" id="ARBA00006525"/>
    </source>
</evidence>
<gene>
    <name evidence="3" type="ORF">NZ47_06205</name>
</gene>
<dbReference type="EMBL" id="JSCE01000125">
    <property type="protein sequence ID" value="KHM52189.1"/>
    <property type="molecule type" value="Genomic_DNA"/>
</dbReference>
<evidence type="ECO:0000313" key="3">
    <source>
        <dbReference type="EMBL" id="KHM52189.1"/>
    </source>
</evidence>
<organism evidence="3 4">
    <name type="scientific">Anaerovibrio lipolyticus</name>
    <dbReference type="NCBI Taxonomy" id="82374"/>
    <lineage>
        <taxon>Bacteria</taxon>
        <taxon>Bacillati</taxon>
        <taxon>Bacillota</taxon>
        <taxon>Negativicutes</taxon>
        <taxon>Selenomonadales</taxon>
        <taxon>Selenomonadaceae</taxon>
        <taxon>Anaerovibrio</taxon>
    </lineage>
</organism>
<dbReference type="PANTHER" id="PTHR43022:SF1">
    <property type="entry name" value="PROTEIN SMF"/>
    <property type="match status" value="1"/>
</dbReference>
<dbReference type="Pfam" id="PF02481">
    <property type="entry name" value="DNA_processg_A"/>
    <property type="match status" value="1"/>
</dbReference>
<dbReference type="Gene3D" id="3.40.50.450">
    <property type="match status" value="1"/>
</dbReference>
<dbReference type="InterPro" id="IPR057666">
    <property type="entry name" value="DrpA_SLOG"/>
</dbReference>
<dbReference type="InterPro" id="IPR003488">
    <property type="entry name" value="DprA"/>
</dbReference>
<protein>
    <recommendedName>
        <fullName evidence="2">Smf/DprA SLOG domain-containing protein</fullName>
    </recommendedName>
</protein>
<dbReference type="InterPro" id="IPR010994">
    <property type="entry name" value="RuvA_2-like"/>
</dbReference>
<evidence type="ECO:0000313" key="4">
    <source>
        <dbReference type="Proteomes" id="UP000030993"/>
    </source>
</evidence>
<dbReference type="eggNOG" id="COG0758">
    <property type="taxonomic scope" value="Bacteria"/>
</dbReference>
<reference evidence="3 4" key="1">
    <citation type="journal article" date="2013" name="PLoS ONE">
        <title>Identification and characterization of three novel lipases belonging to families II and V from Anaerovibrio lipolyticus 5ST.</title>
        <authorList>
            <person name="Prive F."/>
            <person name="Kaderbhai N.N."/>
            <person name="Girdwood S."/>
            <person name="Worgan H.J."/>
            <person name="Pinloche E."/>
            <person name="Scollan N.D."/>
            <person name="Huws S.A."/>
            <person name="Newbold C.J."/>
        </authorList>
    </citation>
    <scope>NUCLEOTIDE SEQUENCE [LARGE SCALE GENOMIC DNA]</scope>
    <source>
        <strain evidence="3 4">5S</strain>
    </source>
</reference>
<dbReference type="SUPFAM" id="SSF47781">
    <property type="entry name" value="RuvA domain 2-like"/>
    <property type="match status" value="1"/>
</dbReference>
<comment type="similarity">
    <text evidence="1">Belongs to the DprA/Smf family.</text>
</comment>
<dbReference type="SUPFAM" id="SSF102405">
    <property type="entry name" value="MCP/YpsA-like"/>
    <property type="match status" value="1"/>
</dbReference>
<accession>A0A0B2JX55</accession>
<dbReference type="Gene3D" id="1.10.10.10">
    <property type="entry name" value="Winged helix-like DNA-binding domain superfamily/Winged helix DNA-binding domain"/>
    <property type="match status" value="1"/>
</dbReference>